<dbReference type="InterPro" id="IPR056592">
    <property type="entry name" value="Beta-prop_At3g26010-like"/>
</dbReference>
<dbReference type="AlphaFoldDB" id="A0A7J6VU86"/>
<dbReference type="InterPro" id="IPR036047">
    <property type="entry name" value="F-box-like_dom_sf"/>
</dbReference>
<protein>
    <recommendedName>
        <fullName evidence="1">F-box protein At3g26010-like beta-propeller domain-containing protein</fullName>
    </recommendedName>
</protein>
<dbReference type="InterPro" id="IPR055290">
    <property type="entry name" value="At3g26010-like"/>
</dbReference>
<accession>A0A7J6VU86</accession>
<dbReference type="Gene3D" id="1.20.1280.50">
    <property type="match status" value="1"/>
</dbReference>
<feature type="domain" description="F-box protein At3g26010-like beta-propeller" evidence="1">
    <location>
        <begin position="115"/>
        <end position="309"/>
    </location>
</feature>
<dbReference type="SUPFAM" id="SSF81383">
    <property type="entry name" value="F-box domain"/>
    <property type="match status" value="1"/>
</dbReference>
<gene>
    <name evidence="2" type="ORF">FRX31_022460</name>
</gene>
<comment type="caution">
    <text evidence="2">The sequence shown here is derived from an EMBL/GenBank/DDBJ whole genome shotgun (WGS) entry which is preliminary data.</text>
</comment>
<name>A0A7J6VU86_THATH</name>
<evidence type="ECO:0000259" key="1">
    <source>
        <dbReference type="Pfam" id="PF24750"/>
    </source>
</evidence>
<dbReference type="CDD" id="cd22157">
    <property type="entry name" value="F-box_AtFBW1-like"/>
    <property type="match status" value="1"/>
</dbReference>
<keyword evidence="3" id="KW-1185">Reference proteome</keyword>
<proteinExistence type="predicted"/>
<dbReference type="OrthoDB" id="605328at2759"/>
<sequence length="592" mass="66417">MNNFIREKRQKGSILSDEIITYEILPWLPIKPLFRFKLVCKEWCTLISTDSVFKTIQSQRCANLPPTGLIYFGIHSYVFLSTTISEHLCGLPDPSLKYTKMCNFSHFPVFNHLCNRSLLASSNGLLCGAYYKGSSEFFYVTNPVTKELVSIPNSTKLRDIALAFEPSCCNPYYVLVGRNVINVTLDQNCNGNDITEVGFTVYSSKVGIWNIANAKIQIFRRSFGHIFPRTLSRSVFTGGKLHWKLDKDVLWFDIEEDITGVVAVPGEEDKFSDGEIGGCNGELSYTNMSDSNIEIWVLRSNQKTEFMWVKKYCLSLRRICEDNVKAILACYDNMLELTRTLSGGANYRRPLPYEGGDVLLFWVKNIAKYEGGIIFSFNMKTGSLHLNHKSQLRRWEGPLISYRSSLVSLPEQEVITKSALMAAAGGADGSFSFNNKGKGVSIKDNKIVEKACTGDGSQGGSHEDLNNARGLMTGNTLPVPVENIVEQEVVTEVLTDGGSFDRNKYKGKDVDVKEAFVRYGSLGGSYDCFLTNGTGKSLEQLKELQNIEKNHLRAQIAMRDDYIAEFKKYMALKLSKKDDEIAELRAELAKKG</sequence>
<dbReference type="Proteomes" id="UP000554482">
    <property type="component" value="Unassembled WGS sequence"/>
</dbReference>
<organism evidence="2 3">
    <name type="scientific">Thalictrum thalictroides</name>
    <name type="common">Rue-anemone</name>
    <name type="synonym">Anemone thalictroides</name>
    <dbReference type="NCBI Taxonomy" id="46969"/>
    <lineage>
        <taxon>Eukaryota</taxon>
        <taxon>Viridiplantae</taxon>
        <taxon>Streptophyta</taxon>
        <taxon>Embryophyta</taxon>
        <taxon>Tracheophyta</taxon>
        <taxon>Spermatophyta</taxon>
        <taxon>Magnoliopsida</taxon>
        <taxon>Ranunculales</taxon>
        <taxon>Ranunculaceae</taxon>
        <taxon>Thalictroideae</taxon>
        <taxon>Thalictrum</taxon>
    </lineage>
</organism>
<reference evidence="2 3" key="1">
    <citation type="submission" date="2020-06" db="EMBL/GenBank/DDBJ databases">
        <title>Transcriptomic and genomic resources for Thalictrum thalictroides and T. hernandezii: Facilitating candidate gene discovery in an emerging model plant lineage.</title>
        <authorList>
            <person name="Arias T."/>
            <person name="Riano-Pachon D.M."/>
            <person name="Di Stilio V.S."/>
        </authorList>
    </citation>
    <scope>NUCLEOTIDE SEQUENCE [LARGE SCALE GENOMIC DNA]</scope>
    <source>
        <strain evidence="3">cv. WT478/WT964</strain>
        <tissue evidence="2">Leaves</tissue>
    </source>
</reference>
<evidence type="ECO:0000313" key="3">
    <source>
        <dbReference type="Proteomes" id="UP000554482"/>
    </source>
</evidence>
<dbReference type="EMBL" id="JABWDY010027348">
    <property type="protein sequence ID" value="KAF5187952.1"/>
    <property type="molecule type" value="Genomic_DNA"/>
</dbReference>
<dbReference type="PANTHER" id="PTHR35546:SF130">
    <property type="entry name" value="EXPRESSED PROTEIN"/>
    <property type="match status" value="1"/>
</dbReference>
<dbReference type="Pfam" id="PF24750">
    <property type="entry name" value="b-prop_At3g26010-like"/>
    <property type="match status" value="1"/>
</dbReference>
<evidence type="ECO:0000313" key="2">
    <source>
        <dbReference type="EMBL" id="KAF5187952.1"/>
    </source>
</evidence>
<dbReference type="PANTHER" id="PTHR35546">
    <property type="entry name" value="F-BOX PROTEIN INTERACTION DOMAIN PROTEIN-RELATED"/>
    <property type="match status" value="1"/>
</dbReference>